<accession>A0ABN9TU66</accession>
<reference evidence="2" key="1">
    <citation type="submission" date="2023-10" db="EMBL/GenBank/DDBJ databases">
        <authorList>
            <person name="Chen Y."/>
            <person name="Shah S."/>
            <person name="Dougan E. K."/>
            <person name="Thang M."/>
            <person name="Chan C."/>
        </authorList>
    </citation>
    <scope>NUCLEOTIDE SEQUENCE [LARGE SCALE GENOMIC DNA]</scope>
</reference>
<gene>
    <name evidence="2" type="ORF">PCOR1329_LOCUS42361</name>
</gene>
<dbReference type="EMBL" id="CAUYUJ010015087">
    <property type="protein sequence ID" value="CAK0849750.1"/>
    <property type="molecule type" value="Genomic_DNA"/>
</dbReference>
<evidence type="ECO:0000256" key="1">
    <source>
        <dbReference type="SAM" id="MobiDB-lite"/>
    </source>
</evidence>
<feature type="non-terminal residue" evidence="2">
    <location>
        <position position="146"/>
    </location>
</feature>
<feature type="compositionally biased region" description="Pro residues" evidence="1">
    <location>
        <begin position="18"/>
        <end position="36"/>
    </location>
</feature>
<feature type="compositionally biased region" description="Low complexity" evidence="1">
    <location>
        <begin position="37"/>
        <end position="51"/>
    </location>
</feature>
<feature type="region of interest" description="Disordered" evidence="1">
    <location>
        <begin position="1"/>
        <end position="51"/>
    </location>
</feature>
<protein>
    <submittedName>
        <fullName evidence="2">Uncharacterized protein</fullName>
    </submittedName>
</protein>
<dbReference type="Proteomes" id="UP001189429">
    <property type="component" value="Unassembled WGS sequence"/>
</dbReference>
<evidence type="ECO:0000313" key="2">
    <source>
        <dbReference type="EMBL" id="CAK0849750.1"/>
    </source>
</evidence>
<proteinExistence type="predicted"/>
<keyword evidence="3" id="KW-1185">Reference proteome</keyword>
<evidence type="ECO:0000313" key="3">
    <source>
        <dbReference type="Proteomes" id="UP001189429"/>
    </source>
</evidence>
<sequence>MCRGPHRYPLLPRHTHIPPIPPSHPPPRPAAGPPPGRMAEPAADAAAAAPQAGVAAQGGGAAEAQLAAGDRVRVAGMVAGPLARLNGHVGTLLELKPHGWHVRLDGRGKWLVQAAFLERPPGPRVDLRGCSSAGVVGTWDGWREAR</sequence>
<name>A0ABN9TU66_9DINO</name>
<organism evidence="2 3">
    <name type="scientific">Prorocentrum cordatum</name>
    <dbReference type="NCBI Taxonomy" id="2364126"/>
    <lineage>
        <taxon>Eukaryota</taxon>
        <taxon>Sar</taxon>
        <taxon>Alveolata</taxon>
        <taxon>Dinophyceae</taxon>
        <taxon>Prorocentrales</taxon>
        <taxon>Prorocentraceae</taxon>
        <taxon>Prorocentrum</taxon>
    </lineage>
</organism>
<comment type="caution">
    <text evidence="2">The sequence shown here is derived from an EMBL/GenBank/DDBJ whole genome shotgun (WGS) entry which is preliminary data.</text>
</comment>